<gene>
    <name evidence="8" type="ORF">D2E26_0487</name>
</gene>
<evidence type="ECO:0000256" key="5">
    <source>
        <dbReference type="ARBA" id="ARBA00022989"/>
    </source>
</evidence>
<feature type="transmembrane region" description="Helical" evidence="7">
    <location>
        <begin position="98"/>
        <end position="116"/>
    </location>
</feature>
<organism evidence="8 9">
    <name type="scientific">Bifidobacterium dolichotidis</name>
    <dbReference type="NCBI Taxonomy" id="2306976"/>
    <lineage>
        <taxon>Bacteria</taxon>
        <taxon>Bacillati</taxon>
        <taxon>Actinomycetota</taxon>
        <taxon>Actinomycetes</taxon>
        <taxon>Bifidobacteriales</taxon>
        <taxon>Bifidobacteriaceae</taxon>
        <taxon>Bifidobacterium</taxon>
    </lineage>
</organism>
<feature type="transmembrane region" description="Helical" evidence="7">
    <location>
        <begin position="275"/>
        <end position="295"/>
    </location>
</feature>
<keyword evidence="3" id="KW-1003">Cell membrane</keyword>
<evidence type="ECO:0000313" key="8">
    <source>
        <dbReference type="EMBL" id="RSX55924.1"/>
    </source>
</evidence>
<evidence type="ECO:0000313" key="9">
    <source>
        <dbReference type="Proteomes" id="UP000287609"/>
    </source>
</evidence>
<dbReference type="Proteomes" id="UP000287609">
    <property type="component" value="Unassembled WGS sequence"/>
</dbReference>
<evidence type="ECO:0000256" key="3">
    <source>
        <dbReference type="ARBA" id="ARBA00022475"/>
    </source>
</evidence>
<keyword evidence="9" id="KW-1185">Reference proteome</keyword>
<feature type="transmembrane region" description="Helical" evidence="7">
    <location>
        <begin position="427"/>
        <end position="445"/>
    </location>
</feature>
<evidence type="ECO:0000256" key="1">
    <source>
        <dbReference type="ARBA" id="ARBA00004651"/>
    </source>
</evidence>
<sequence length="465" mass="51426">MERAAAQLVAFVVSIVLARLLSPREFGLIAIITVFTSLLAVFVDSGLGTSLIQKKDADELDFSSVFYFNLFACVVLYAALFMSAPLISDFYHMPELTWPVRILGLTLVITGVKSIQQSFVAKNLLFKRFFWATLIGTVSSAAVGIAMAVMGFGVWALIAQQISNAVIDTAVLWITVRWRPHLCFSWDRLRSLLSMGWKFLTASLIDTAYSNLRDFVIGKRYSSVDLAFFNRGRSLPSFIFSNVNISLNSVLLPVLSRAQDSVDRLRQITRRSLQIGSFFVWPMAVGLAVTAGNIVDLLFGPKWAAAVPYLQIYAFVSATTPIQVANVNAIKAVGRADTFLWLEVCKKIIGTAIVFIALPFGVVAIALSAIVYSAIAFVLNTRMTRRIVNYSCLEQLRDMLPFMGLSVVMGIAVWAINFLSVPVLLQFTIQVILGLTLYLSAAALLRIEAWQYTKNIVVGLLKKKK</sequence>
<comment type="similarity">
    <text evidence="2">Belongs to the polysaccharide synthase family.</text>
</comment>
<dbReference type="CDD" id="cd13127">
    <property type="entry name" value="MATE_tuaB_like"/>
    <property type="match status" value="1"/>
</dbReference>
<feature type="transmembrane region" description="Helical" evidence="7">
    <location>
        <begin position="400"/>
        <end position="421"/>
    </location>
</feature>
<evidence type="ECO:0000256" key="2">
    <source>
        <dbReference type="ARBA" id="ARBA00007430"/>
    </source>
</evidence>
<evidence type="ECO:0000256" key="4">
    <source>
        <dbReference type="ARBA" id="ARBA00022692"/>
    </source>
</evidence>
<keyword evidence="6 7" id="KW-0472">Membrane</keyword>
<keyword evidence="5 7" id="KW-1133">Transmembrane helix</keyword>
<keyword evidence="4 7" id="KW-0812">Transmembrane</keyword>
<feature type="transmembrane region" description="Helical" evidence="7">
    <location>
        <begin position="128"/>
        <end position="158"/>
    </location>
</feature>
<dbReference type="GO" id="GO:0005886">
    <property type="term" value="C:plasma membrane"/>
    <property type="evidence" value="ECO:0007669"/>
    <property type="project" value="UniProtKB-SubCell"/>
</dbReference>
<feature type="transmembrane region" description="Helical" evidence="7">
    <location>
        <begin position="28"/>
        <end position="52"/>
    </location>
</feature>
<dbReference type="PANTHER" id="PTHR30250:SF10">
    <property type="entry name" value="LIPOPOLYSACCHARIDE BIOSYNTHESIS PROTEIN WZXC"/>
    <property type="match status" value="1"/>
</dbReference>
<reference evidence="8 9" key="1">
    <citation type="submission" date="2018-09" db="EMBL/GenBank/DDBJ databases">
        <title>Characterization of the phylogenetic diversity of five novel species belonging to the genus Bifidobacterium.</title>
        <authorList>
            <person name="Lugli G.A."/>
            <person name="Duranti S."/>
            <person name="Milani C."/>
        </authorList>
    </citation>
    <scope>NUCLEOTIDE SEQUENCE [LARGE SCALE GENOMIC DNA]</scope>
    <source>
        <strain evidence="8 9">2036B</strain>
    </source>
</reference>
<protein>
    <submittedName>
        <fullName evidence="8">Polysaccharide biosynthesis protein</fullName>
    </submittedName>
</protein>
<dbReference type="PANTHER" id="PTHR30250">
    <property type="entry name" value="PST FAMILY PREDICTED COLANIC ACID TRANSPORTER"/>
    <property type="match status" value="1"/>
</dbReference>
<name>A0A430FSQ5_9BIFI</name>
<evidence type="ECO:0000256" key="7">
    <source>
        <dbReference type="SAM" id="Phobius"/>
    </source>
</evidence>
<comment type="caution">
    <text evidence="8">The sequence shown here is derived from an EMBL/GenBank/DDBJ whole genome shotgun (WGS) entry which is preliminary data.</text>
</comment>
<feature type="transmembrane region" description="Helical" evidence="7">
    <location>
        <begin position="64"/>
        <end position="86"/>
    </location>
</feature>
<accession>A0A430FSQ5</accession>
<feature type="transmembrane region" description="Helical" evidence="7">
    <location>
        <begin position="348"/>
        <end position="379"/>
    </location>
</feature>
<dbReference type="AlphaFoldDB" id="A0A430FSQ5"/>
<evidence type="ECO:0000256" key="6">
    <source>
        <dbReference type="ARBA" id="ARBA00023136"/>
    </source>
</evidence>
<proteinExistence type="inferred from homology"/>
<dbReference type="Pfam" id="PF13440">
    <property type="entry name" value="Polysacc_synt_3"/>
    <property type="match status" value="1"/>
</dbReference>
<dbReference type="EMBL" id="QXGM01000001">
    <property type="protein sequence ID" value="RSX55924.1"/>
    <property type="molecule type" value="Genomic_DNA"/>
</dbReference>
<comment type="subcellular location">
    <subcellularLocation>
        <location evidence="1">Cell membrane</location>
        <topology evidence="1">Multi-pass membrane protein</topology>
    </subcellularLocation>
</comment>
<dbReference type="InterPro" id="IPR050833">
    <property type="entry name" value="Poly_Biosynth_Transport"/>
</dbReference>